<proteinExistence type="predicted"/>
<sequence>MQAALFLPISFSCSVVLVASSGRLDQLRAEFEILQEYRTRLEPCPPVCYDISHSVEDILSMVQVMKGRALSYASSNSSSTSFEGDGLQILSGLLSWLEKTEERVQKVTWGTDLSSVEAELHNHRALTAGIEQFADKLDEAIQLEVRRTHFLSCQLFETVAQMLSRSNTFVFTFASQD</sequence>
<dbReference type="Proteomes" id="UP000694388">
    <property type="component" value="Unplaced"/>
</dbReference>
<evidence type="ECO:0000313" key="3">
    <source>
        <dbReference type="Proteomes" id="UP000694388"/>
    </source>
</evidence>
<dbReference type="SUPFAM" id="SSF46966">
    <property type="entry name" value="Spectrin repeat"/>
    <property type="match status" value="1"/>
</dbReference>
<organism evidence="2 3">
    <name type="scientific">Eptatretus burgeri</name>
    <name type="common">Inshore hagfish</name>
    <dbReference type="NCBI Taxonomy" id="7764"/>
    <lineage>
        <taxon>Eukaryota</taxon>
        <taxon>Metazoa</taxon>
        <taxon>Chordata</taxon>
        <taxon>Craniata</taxon>
        <taxon>Vertebrata</taxon>
        <taxon>Cyclostomata</taxon>
        <taxon>Myxini</taxon>
        <taxon>Myxiniformes</taxon>
        <taxon>Myxinidae</taxon>
        <taxon>Eptatretinae</taxon>
        <taxon>Eptatretus</taxon>
    </lineage>
</organism>
<keyword evidence="1" id="KW-0732">Signal</keyword>
<evidence type="ECO:0000313" key="2">
    <source>
        <dbReference type="Ensembl" id="ENSEBUP00000004429.1"/>
    </source>
</evidence>
<feature type="signal peptide" evidence="1">
    <location>
        <begin position="1"/>
        <end position="21"/>
    </location>
</feature>
<dbReference type="Gene3D" id="1.20.58.60">
    <property type="match status" value="1"/>
</dbReference>
<dbReference type="Ensembl" id="ENSEBUT00000004867.1">
    <property type="protein sequence ID" value="ENSEBUP00000004429.1"/>
    <property type="gene ID" value="ENSEBUG00000003134.1"/>
</dbReference>
<dbReference type="AlphaFoldDB" id="A0A8C4PXV3"/>
<feature type="chain" id="PRO_5034243104" evidence="1">
    <location>
        <begin position="22"/>
        <end position="177"/>
    </location>
</feature>
<protein>
    <submittedName>
        <fullName evidence="2">Uncharacterized protein</fullName>
    </submittedName>
</protein>
<keyword evidence="3" id="KW-1185">Reference proteome</keyword>
<accession>A0A8C4PXV3</accession>
<name>A0A8C4PXV3_EPTBU</name>
<reference evidence="2" key="1">
    <citation type="submission" date="2025-08" db="UniProtKB">
        <authorList>
            <consortium name="Ensembl"/>
        </authorList>
    </citation>
    <scope>IDENTIFICATION</scope>
</reference>
<evidence type="ECO:0000256" key="1">
    <source>
        <dbReference type="SAM" id="SignalP"/>
    </source>
</evidence>
<reference evidence="2" key="2">
    <citation type="submission" date="2025-09" db="UniProtKB">
        <authorList>
            <consortium name="Ensembl"/>
        </authorList>
    </citation>
    <scope>IDENTIFICATION</scope>
</reference>